<dbReference type="Gene3D" id="3.30.420.10">
    <property type="entry name" value="Ribonuclease H-like superfamily/Ribonuclease H"/>
    <property type="match status" value="1"/>
</dbReference>
<dbReference type="GO" id="GO:0003676">
    <property type="term" value="F:nucleic acid binding"/>
    <property type="evidence" value="ECO:0007669"/>
    <property type="project" value="InterPro"/>
</dbReference>
<feature type="domain" description="Integrase catalytic" evidence="2">
    <location>
        <begin position="134"/>
        <end position="304"/>
    </location>
</feature>
<dbReference type="InterPro" id="IPR012337">
    <property type="entry name" value="RNaseH-like_sf"/>
</dbReference>
<evidence type="ECO:0000313" key="4">
    <source>
        <dbReference type="Proteomes" id="UP000650081"/>
    </source>
</evidence>
<dbReference type="Pfam" id="PF00665">
    <property type="entry name" value="rve"/>
    <property type="match status" value="1"/>
</dbReference>
<reference evidence="3" key="1">
    <citation type="submission" date="2020-08" db="EMBL/GenBank/DDBJ databases">
        <title>Lewinella bacteria from marine environments.</title>
        <authorList>
            <person name="Zhong Y."/>
        </authorList>
    </citation>
    <scope>NUCLEOTIDE SEQUENCE</scope>
    <source>
        <strain evidence="3">KCTC 42187</strain>
    </source>
</reference>
<gene>
    <name evidence="3" type="ORF">H9S92_07165</name>
</gene>
<comment type="caution">
    <text evidence="3">The sequence shown here is derived from an EMBL/GenBank/DDBJ whole genome shotgun (WGS) entry which is preliminary data.</text>
</comment>
<dbReference type="InterPro" id="IPR025948">
    <property type="entry name" value="HTH-like_dom"/>
</dbReference>
<name>A0A923PMD2_9BACT</name>
<dbReference type="InterPro" id="IPR050900">
    <property type="entry name" value="Transposase_IS3/IS150/IS904"/>
</dbReference>
<dbReference type="InterPro" id="IPR001584">
    <property type="entry name" value="Integrase_cat-core"/>
</dbReference>
<accession>A0A923PMD2</accession>
<dbReference type="PANTHER" id="PTHR46889">
    <property type="entry name" value="TRANSPOSASE INSF FOR INSERTION SEQUENCE IS3B-RELATED"/>
    <property type="match status" value="1"/>
</dbReference>
<dbReference type="SUPFAM" id="SSF53098">
    <property type="entry name" value="Ribonuclease H-like"/>
    <property type="match status" value="1"/>
</dbReference>
<dbReference type="RefSeq" id="WP_187466030.1">
    <property type="nucleotide sequence ID" value="NZ_JACSIT010000083.1"/>
</dbReference>
<dbReference type="EMBL" id="JACSIT010000083">
    <property type="protein sequence ID" value="MBC6993934.1"/>
    <property type="molecule type" value="Genomic_DNA"/>
</dbReference>
<organism evidence="3 4">
    <name type="scientific">Neolewinella lacunae</name>
    <dbReference type="NCBI Taxonomy" id="1517758"/>
    <lineage>
        <taxon>Bacteria</taxon>
        <taxon>Pseudomonadati</taxon>
        <taxon>Bacteroidota</taxon>
        <taxon>Saprospiria</taxon>
        <taxon>Saprospirales</taxon>
        <taxon>Lewinellaceae</taxon>
        <taxon>Neolewinella</taxon>
    </lineage>
</organism>
<sequence length="386" mass="43430">MIQLITKYAHLGLAVVKALAVVGLPKSSYYFQLKVETSSVVGHPGRKAPGFTLRYVAGEWIKVEDTVVIEFLQTLLDQPLIDYGYRKCHSALGNECYHINHKKVYRLMKDAGLLRGARIQTTGKADRAGGRMVRPEAPFVFLEMDIKYLYIKGKGRAIFLLTIIDTHSRYALDYSLGYQMTQHEVKALWQRALSQEVFRDYGPDEVGNVRVRNDNGSQFIAKSVQAFFADQGIAQEFTHVATPEENAHIESFHSILEEAIEGLDFEDRVDLAEWLKTFYVFYNNKRLHSSICDLSPARFLLAWKHDLIGHDQKQGRLIFYLKIKRYLLAETLEEITTSSPDNDLTDELSGGDGTDAPHEVKGASVPAAANSDLMLQNNPATAGEPS</sequence>
<keyword evidence="4" id="KW-1185">Reference proteome</keyword>
<dbReference type="PANTHER" id="PTHR46889:SF4">
    <property type="entry name" value="TRANSPOSASE INSO FOR INSERTION SEQUENCE ELEMENT IS911B-RELATED"/>
    <property type="match status" value="1"/>
</dbReference>
<evidence type="ECO:0000259" key="2">
    <source>
        <dbReference type="PROSITE" id="PS50994"/>
    </source>
</evidence>
<feature type="region of interest" description="Disordered" evidence="1">
    <location>
        <begin position="338"/>
        <end position="386"/>
    </location>
</feature>
<evidence type="ECO:0000256" key="1">
    <source>
        <dbReference type="SAM" id="MobiDB-lite"/>
    </source>
</evidence>
<protein>
    <submittedName>
        <fullName evidence="3">Transposase</fullName>
    </submittedName>
</protein>
<dbReference type="InterPro" id="IPR036397">
    <property type="entry name" value="RNaseH_sf"/>
</dbReference>
<dbReference type="Proteomes" id="UP000650081">
    <property type="component" value="Unassembled WGS sequence"/>
</dbReference>
<proteinExistence type="predicted"/>
<dbReference type="AlphaFoldDB" id="A0A923PMD2"/>
<dbReference type="GO" id="GO:0015074">
    <property type="term" value="P:DNA integration"/>
    <property type="evidence" value="ECO:0007669"/>
    <property type="project" value="InterPro"/>
</dbReference>
<dbReference type="PROSITE" id="PS50994">
    <property type="entry name" value="INTEGRASE"/>
    <property type="match status" value="1"/>
</dbReference>
<evidence type="ECO:0000313" key="3">
    <source>
        <dbReference type="EMBL" id="MBC6993934.1"/>
    </source>
</evidence>
<dbReference type="Pfam" id="PF13276">
    <property type="entry name" value="HTH_21"/>
    <property type="match status" value="1"/>
</dbReference>